<protein>
    <recommendedName>
        <fullName evidence="3">DNA gyrase inhibitor YacG</fullName>
    </recommendedName>
</protein>
<dbReference type="RefSeq" id="WP_106683002.1">
    <property type="nucleotide sequence ID" value="NZ_CP027667.1"/>
</dbReference>
<dbReference type="InterPro" id="IPR005584">
    <property type="entry name" value="DNA_gyrase_inhibitor_YacG"/>
</dbReference>
<evidence type="ECO:0000256" key="2">
    <source>
        <dbReference type="ARBA" id="ARBA00022833"/>
    </source>
</evidence>
<feature type="binding site" evidence="3">
    <location>
        <position position="40"/>
    </location>
    <ligand>
        <name>Zn(2+)</name>
        <dbReference type="ChEBI" id="CHEBI:29105"/>
    </ligand>
</feature>
<gene>
    <name evidence="3" type="primary">yacG</name>
    <name evidence="5" type="ORF">C6568_04020</name>
</gene>
<reference evidence="5 6" key="1">
    <citation type="submission" date="2018-03" db="EMBL/GenBank/DDBJ databases">
        <title>Genome sequencing of Melaminivora sp.</title>
        <authorList>
            <person name="Kim S.-J."/>
            <person name="Heo J."/>
            <person name="Ahn J.-H."/>
            <person name="Kwon S.-W."/>
        </authorList>
    </citation>
    <scope>NUCLEOTIDE SEQUENCE [LARGE SCALE GENOMIC DNA]</scope>
    <source>
        <strain evidence="5 6">SC2-9</strain>
    </source>
</reference>
<keyword evidence="1 3" id="KW-0479">Metal-binding</keyword>
<accession>A0A2R3Q9Q5</accession>
<feature type="region of interest" description="Disordered" evidence="4">
    <location>
        <begin position="56"/>
        <end position="76"/>
    </location>
</feature>
<dbReference type="Proteomes" id="UP000237925">
    <property type="component" value="Chromosome"/>
</dbReference>
<proteinExistence type="inferred from homology"/>
<feature type="binding site" evidence="3">
    <location>
        <position position="44"/>
    </location>
    <ligand>
        <name>Zn(2+)</name>
        <dbReference type="ChEBI" id="CHEBI:29105"/>
    </ligand>
</feature>
<dbReference type="InterPro" id="IPR013088">
    <property type="entry name" value="Znf_NHR/GATA"/>
</dbReference>
<dbReference type="PANTHER" id="PTHR36150:SF1">
    <property type="entry name" value="DNA GYRASE INHIBITOR YACG"/>
    <property type="match status" value="1"/>
</dbReference>
<dbReference type="KEGG" id="mela:C6568_04020"/>
<evidence type="ECO:0000313" key="5">
    <source>
        <dbReference type="EMBL" id="AVO48522.1"/>
    </source>
</evidence>
<dbReference type="HAMAP" id="MF_00649">
    <property type="entry name" value="DNA_gyrase_inhibitor_YacG"/>
    <property type="match status" value="1"/>
</dbReference>
<keyword evidence="6" id="KW-1185">Reference proteome</keyword>
<dbReference type="AlphaFoldDB" id="A0A2R3Q9Q5"/>
<comment type="subunit">
    <text evidence="3">Interacts with GyrB.</text>
</comment>
<evidence type="ECO:0000256" key="3">
    <source>
        <dbReference type="HAMAP-Rule" id="MF_00649"/>
    </source>
</evidence>
<keyword evidence="2 3" id="KW-0862">Zinc</keyword>
<sequence length="76" mass="8179">MSLTPMASSATPTPATKIVKCPTCGGPSVYAASNRFRPFCSERCRSIDLGAWASEEFRVPEDEPDPQAQTPDDQSS</sequence>
<dbReference type="EMBL" id="CP027667">
    <property type="protein sequence ID" value="AVO48522.1"/>
    <property type="molecule type" value="Genomic_DNA"/>
</dbReference>
<evidence type="ECO:0000256" key="4">
    <source>
        <dbReference type="SAM" id="MobiDB-lite"/>
    </source>
</evidence>
<dbReference type="GO" id="GO:0008270">
    <property type="term" value="F:zinc ion binding"/>
    <property type="evidence" value="ECO:0007669"/>
    <property type="project" value="UniProtKB-UniRule"/>
</dbReference>
<name>A0A2R3Q9Q5_9BURK</name>
<organism evidence="5 6">
    <name type="scientific">Melaminivora suipulveris</name>
    <dbReference type="NCBI Taxonomy" id="2109913"/>
    <lineage>
        <taxon>Bacteria</taxon>
        <taxon>Pseudomonadati</taxon>
        <taxon>Pseudomonadota</taxon>
        <taxon>Betaproteobacteria</taxon>
        <taxon>Burkholderiales</taxon>
        <taxon>Comamonadaceae</taxon>
        <taxon>Melaminivora</taxon>
    </lineage>
</organism>
<comment type="cofactor">
    <cofactor evidence="3">
        <name>Zn(2+)</name>
        <dbReference type="ChEBI" id="CHEBI:29105"/>
    </cofactor>
    <text evidence="3">Binds 1 zinc ion.</text>
</comment>
<comment type="similarity">
    <text evidence="3">Belongs to the DNA gyrase inhibitor YacG family.</text>
</comment>
<comment type="function">
    <text evidence="3">Inhibits all the catalytic activities of DNA gyrase by preventing its interaction with DNA. Acts by binding directly to the C-terminal domain of GyrB, which probably disrupts DNA binding by the gyrase.</text>
</comment>
<evidence type="ECO:0000256" key="1">
    <source>
        <dbReference type="ARBA" id="ARBA00022723"/>
    </source>
</evidence>
<feature type="binding site" evidence="3">
    <location>
        <position position="21"/>
    </location>
    <ligand>
        <name>Zn(2+)</name>
        <dbReference type="ChEBI" id="CHEBI:29105"/>
    </ligand>
</feature>
<dbReference type="Pfam" id="PF03884">
    <property type="entry name" value="YacG"/>
    <property type="match status" value="1"/>
</dbReference>
<dbReference type="PANTHER" id="PTHR36150">
    <property type="entry name" value="DNA GYRASE INHIBITOR YACG"/>
    <property type="match status" value="1"/>
</dbReference>
<evidence type="ECO:0000313" key="6">
    <source>
        <dbReference type="Proteomes" id="UP000237925"/>
    </source>
</evidence>
<feature type="binding site" evidence="3">
    <location>
        <position position="24"/>
    </location>
    <ligand>
        <name>Zn(2+)</name>
        <dbReference type="ChEBI" id="CHEBI:29105"/>
    </ligand>
</feature>
<dbReference type="OrthoDB" id="9809663at2"/>
<dbReference type="SUPFAM" id="SSF57716">
    <property type="entry name" value="Glucocorticoid receptor-like (DNA-binding domain)"/>
    <property type="match status" value="1"/>
</dbReference>
<dbReference type="Gene3D" id="3.30.50.10">
    <property type="entry name" value="Erythroid Transcription Factor GATA-1, subunit A"/>
    <property type="match status" value="1"/>
</dbReference>
<dbReference type="GO" id="GO:0008657">
    <property type="term" value="F:DNA topoisomerase type II (double strand cut, ATP-hydrolyzing) inhibitor activity"/>
    <property type="evidence" value="ECO:0007669"/>
    <property type="project" value="UniProtKB-UniRule"/>
</dbReference>
<dbReference type="GO" id="GO:0006355">
    <property type="term" value="P:regulation of DNA-templated transcription"/>
    <property type="evidence" value="ECO:0007669"/>
    <property type="project" value="InterPro"/>
</dbReference>
<feature type="compositionally biased region" description="Polar residues" evidence="4">
    <location>
        <begin position="67"/>
        <end position="76"/>
    </location>
</feature>